<dbReference type="GO" id="GO:0005829">
    <property type="term" value="C:cytosol"/>
    <property type="evidence" value="ECO:0007669"/>
    <property type="project" value="TreeGrafter"/>
</dbReference>
<gene>
    <name evidence="6" type="ORF">DFP94_1011015</name>
</gene>
<reference evidence="6 7" key="1">
    <citation type="submission" date="2018-07" db="EMBL/GenBank/DDBJ databases">
        <title>Genomic Encyclopedia of Type Strains, Phase III (KMG-III): the genomes of soil and plant-associated and newly described type strains.</title>
        <authorList>
            <person name="Whitman W."/>
        </authorList>
    </citation>
    <scope>NUCLEOTIDE SEQUENCE [LARGE SCALE GENOMIC DNA]</scope>
    <source>
        <strain evidence="6 7">CECT 8333</strain>
    </source>
</reference>
<dbReference type="Pfam" id="PF03466">
    <property type="entry name" value="LysR_substrate"/>
    <property type="match status" value="1"/>
</dbReference>
<evidence type="ECO:0000259" key="5">
    <source>
        <dbReference type="PROSITE" id="PS50931"/>
    </source>
</evidence>
<dbReference type="FunFam" id="1.10.10.10:FF:000001">
    <property type="entry name" value="LysR family transcriptional regulator"/>
    <property type="match status" value="1"/>
</dbReference>
<dbReference type="CDD" id="cd05466">
    <property type="entry name" value="PBP2_LTTR_substrate"/>
    <property type="match status" value="1"/>
</dbReference>
<dbReference type="SUPFAM" id="SSF53850">
    <property type="entry name" value="Periplasmic binding protein-like II"/>
    <property type="match status" value="1"/>
</dbReference>
<dbReference type="PRINTS" id="PR00039">
    <property type="entry name" value="HTHLYSR"/>
</dbReference>
<dbReference type="InterPro" id="IPR050950">
    <property type="entry name" value="HTH-type_LysR_regulators"/>
</dbReference>
<dbReference type="RefSeq" id="WP_114495297.1">
    <property type="nucleotide sequence ID" value="NZ_QPJW01000001.1"/>
</dbReference>
<dbReference type="InterPro" id="IPR036390">
    <property type="entry name" value="WH_DNA-bd_sf"/>
</dbReference>
<dbReference type="AlphaFoldDB" id="A0A369BS42"/>
<dbReference type="GO" id="GO:0003700">
    <property type="term" value="F:DNA-binding transcription factor activity"/>
    <property type="evidence" value="ECO:0007669"/>
    <property type="project" value="InterPro"/>
</dbReference>
<dbReference type="InterPro" id="IPR036388">
    <property type="entry name" value="WH-like_DNA-bd_sf"/>
</dbReference>
<dbReference type="Gene3D" id="3.40.190.290">
    <property type="match status" value="1"/>
</dbReference>
<keyword evidence="4" id="KW-0804">Transcription</keyword>
<evidence type="ECO:0000256" key="4">
    <source>
        <dbReference type="ARBA" id="ARBA00023163"/>
    </source>
</evidence>
<dbReference type="OrthoDB" id="9803735at2"/>
<comment type="caution">
    <text evidence="6">The sequence shown here is derived from an EMBL/GenBank/DDBJ whole genome shotgun (WGS) entry which is preliminary data.</text>
</comment>
<keyword evidence="3" id="KW-0238">DNA-binding</keyword>
<evidence type="ECO:0000256" key="1">
    <source>
        <dbReference type="ARBA" id="ARBA00009437"/>
    </source>
</evidence>
<dbReference type="Gene3D" id="1.10.10.10">
    <property type="entry name" value="Winged helix-like DNA-binding domain superfamily/Winged helix DNA-binding domain"/>
    <property type="match status" value="1"/>
</dbReference>
<dbReference type="EMBL" id="QPJW01000001">
    <property type="protein sequence ID" value="RCX23416.1"/>
    <property type="molecule type" value="Genomic_DNA"/>
</dbReference>
<name>A0A369BS42_9BACL</name>
<dbReference type="InterPro" id="IPR005119">
    <property type="entry name" value="LysR_subst-bd"/>
</dbReference>
<evidence type="ECO:0000313" key="7">
    <source>
        <dbReference type="Proteomes" id="UP000253090"/>
    </source>
</evidence>
<proteinExistence type="inferred from homology"/>
<dbReference type="Proteomes" id="UP000253090">
    <property type="component" value="Unassembled WGS sequence"/>
</dbReference>
<dbReference type="SUPFAM" id="SSF46785">
    <property type="entry name" value="Winged helix' DNA-binding domain"/>
    <property type="match status" value="1"/>
</dbReference>
<organism evidence="6 7">
    <name type="scientific">Fontibacillus phaseoli</name>
    <dbReference type="NCBI Taxonomy" id="1416533"/>
    <lineage>
        <taxon>Bacteria</taxon>
        <taxon>Bacillati</taxon>
        <taxon>Bacillota</taxon>
        <taxon>Bacilli</taxon>
        <taxon>Bacillales</taxon>
        <taxon>Paenibacillaceae</taxon>
        <taxon>Fontibacillus</taxon>
    </lineage>
</organism>
<evidence type="ECO:0000256" key="2">
    <source>
        <dbReference type="ARBA" id="ARBA00023015"/>
    </source>
</evidence>
<evidence type="ECO:0000256" key="3">
    <source>
        <dbReference type="ARBA" id="ARBA00023125"/>
    </source>
</evidence>
<keyword evidence="2" id="KW-0805">Transcription regulation</keyword>
<dbReference type="PROSITE" id="PS50931">
    <property type="entry name" value="HTH_LYSR"/>
    <property type="match status" value="1"/>
</dbReference>
<dbReference type="PANTHER" id="PTHR30419">
    <property type="entry name" value="HTH-TYPE TRANSCRIPTIONAL REGULATOR YBHD"/>
    <property type="match status" value="1"/>
</dbReference>
<dbReference type="InterPro" id="IPR000847">
    <property type="entry name" value="LysR_HTH_N"/>
</dbReference>
<accession>A0A369BS42</accession>
<sequence>MEHRLLDYFLAVAEELHFTKAAEKLGITQPTLSHQIRLLEQDVGTPLFHRSGKKIHLTQPGIILMEHARRVFHELEQAKLEIGELAGLKRGRLRIGCSGNHLITHALISFHRQYPGINLNVIELATDETHEGLLGNRLDLGVVFLPLEDEQLVSLPLFDEELALIVSREHSLARSASVELKQLGSLPLVLFQSKFLVRQMIDAACESAGLSLKPVMELSTMESQVEMVTHRVGGTILPASYANTLQNPDVAVIPFAQPAPRKKVGLVYRKNMFLDNTIQAFINHLSHRSGGISDY</sequence>
<evidence type="ECO:0000313" key="6">
    <source>
        <dbReference type="EMBL" id="RCX23416.1"/>
    </source>
</evidence>
<keyword evidence="7" id="KW-1185">Reference proteome</keyword>
<protein>
    <submittedName>
        <fullName evidence="6">LysR family transcriptional regulator</fullName>
    </submittedName>
</protein>
<dbReference type="GO" id="GO:0003677">
    <property type="term" value="F:DNA binding"/>
    <property type="evidence" value="ECO:0007669"/>
    <property type="project" value="UniProtKB-KW"/>
</dbReference>
<feature type="domain" description="HTH lysR-type" evidence="5">
    <location>
        <begin position="1"/>
        <end position="58"/>
    </location>
</feature>
<dbReference type="Pfam" id="PF00126">
    <property type="entry name" value="HTH_1"/>
    <property type="match status" value="1"/>
</dbReference>
<comment type="similarity">
    <text evidence="1">Belongs to the LysR transcriptional regulatory family.</text>
</comment>